<sequence>MTALYELTGLGALYNAGIQWLATGIKLGLKKAGVELAKKEGVILADDAAGGISLTKHGAERLAGVAATRGGVLSIEEVKAIKLLVQKPIIQGDGAKVFIHEVTPGRFSGFIENQNTGKLITTMNNWSKKSINKMGKNHGWSVE</sequence>
<protein>
    <submittedName>
        <fullName evidence="1">Uncharacterized protein</fullName>
    </submittedName>
</protein>
<evidence type="ECO:0000313" key="1">
    <source>
        <dbReference type="EMBL" id="TDB67991.1"/>
    </source>
</evidence>
<accession>A0A4R4KN67</accession>
<gene>
    <name evidence="1" type="ORF">EZE20_03435</name>
</gene>
<dbReference type="RefSeq" id="WP_132114524.1">
    <property type="nucleotide sequence ID" value="NZ_SMJU01000002.1"/>
</dbReference>
<keyword evidence="2" id="KW-1185">Reference proteome</keyword>
<proteinExistence type="predicted"/>
<dbReference type="EMBL" id="SMJU01000002">
    <property type="protein sequence ID" value="TDB67991.1"/>
    <property type="molecule type" value="Genomic_DNA"/>
</dbReference>
<organism evidence="1 2">
    <name type="scientific">Arundinibacter roseus</name>
    <dbReference type="NCBI Taxonomy" id="2070510"/>
    <lineage>
        <taxon>Bacteria</taxon>
        <taxon>Pseudomonadati</taxon>
        <taxon>Bacteroidota</taxon>
        <taxon>Cytophagia</taxon>
        <taxon>Cytophagales</taxon>
        <taxon>Spirosomataceae</taxon>
        <taxon>Arundinibacter</taxon>
    </lineage>
</organism>
<comment type="caution">
    <text evidence="1">The sequence shown here is derived from an EMBL/GenBank/DDBJ whole genome shotgun (WGS) entry which is preliminary data.</text>
</comment>
<dbReference type="AlphaFoldDB" id="A0A4R4KN67"/>
<name>A0A4R4KN67_9BACT</name>
<dbReference type="OrthoDB" id="2972467at2"/>
<evidence type="ECO:0000313" key="2">
    <source>
        <dbReference type="Proteomes" id="UP000295706"/>
    </source>
</evidence>
<dbReference type="Proteomes" id="UP000295706">
    <property type="component" value="Unassembled WGS sequence"/>
</dbReference>
<reference evidence="1 2" key="1">
    <citation type="submission" date="2019-02" db="EMBL/GenBank/DDBJ databases">
        <title>Arundinibacter roseus gen. nov., sp. nov., a new member of the family Cytophagaceae.</title>
        <authorList>
            <person name="Szuroczki S."/>
            <person name="Khayer B."/>
            <person name="Sproer C."/>
            <person name="Toumi M."/>
            <person name="Szabo A."/>
            <person name="Felfoldi T."/>
            <person name="Schumann P."/>
            <person name="Toth E."/>
        </authorList>
    </citation>
    <scope>NUCLEOTIDE SEQUENCE [LARGE SCALE GENOMIC DNA]</scope>
    <source>
        <strain evidence="1 2">DMA-k-7a</strain>
    </source>
</reference>